<name>F7T9V6_9BURK</name>
<accession>F7T9V6</accession>
<dbReference type="Proteomes" id="UP000004853">
    <property type="component" value="Unassembled WGS sequence"/>
</dbReference>
<dbReference type="HOGENOM" id="CLU_3400329_0_0_4"/>
<feature type="non-terminal residue" evidence="2">
    <location>
        <position position="31"/>
    </location>
</feature>
<evidence type="ECO:0000313" key="2">
    <source>
        <dbReference type="EMBL" id="EGP42989.1"/>
    </source>
</evidence>
<dbReference type="AlphaFoldDB" id="F7T9V6"/>
<evidence type="ECO:0000256" key="1">
    <source>
        <dbReference type="SAM" id="MobiDB-lite"/>
    </source>
</evidence>
<gene>
    <name evidence="2" type="ORF">AXXA_28770</name>
</gene>
<reference evidence="2 3" key="1">
    <citation type="submission" date="2011-06" db="EMBL/GenBank/DDBJ databases">
        <authorList>
            <person name="Bador J."/>
            <person name="Amoureux L."/>
            <person name="Neuwirth C."/>
        </authorList>
    </citation>
    <scope>NUCLEOTIDE SEQUENCE [LARGE SCALE GENOMIC DNA]</scope>
    <source>
        <strain evidence="2 3">AXX-A</strain>
    </source>
</reference>
<comment type="caution">
    <text evidence="2">The sequence shown here is derived from an EMBL/GenBank/DDBJ whole genome shotgun (WGS) entry which is preliminary data.</text>
</comment>
<organism evidence="2 3">
    <name type="scientific">Achromobacter insuavis AXX-A</name>
    <dbReference type="NCBI Taxonomy" id="1003200"/>
    <lineage>
        <taxon>Bacteria</taxon>
        <taxon>Pseudomonadati</taxon>
        <taxon>Pseudomonadota</taxon>
        <taxon>Betaproteobacteria</taxon>
        <taxon>Burkholderiales</taxon>
        <taxon>Alcaligenaceae</taxon>
        <taxon>Achromobacter</taxon>
    </lineage>
</organism>
<dbReference type="EMBL" id="AFRQ01000135">
    <property type="protein sequence ID" value="EGP42989.1"/>
    <property type="molecule type" value="Genomic_DNA"/>
</dbReference>
<proteinExistence type="predicted"/>
<evidence type="ECO:0000313" key="3">
    <source>
        <dbReference type="Proteomes" id="UP000004853"/>
    </source>
</evidence>
<feature type="region of interest" description="Disordered" evidence="1">
    <location>
        <begin position="1"/>
        <end position="31"/>
    </location>
</feature>
<sequence>MGARLAAGPRQGEAAPSGGSKREARGVGAPR</sequence>
<protein>
    <submittedName>
        <fullName evidence="2">Uncharacterized protein</fullName>
    </submittedName>
</protein>